<proteinExistence type="predicted"/>
<evidence type="ECO:0000313" key="2">
    <source>
        <dbReference type="Proteomes" id="UP000594800"/>
    </source>
</evidence>
<protein>
    <submittedName>
        <fullName evidence="1">Uncharacterized protein</fullName>
    </submittedName>
</protein>
<dbReference type="KEGG" id="poz:I0K15_00705"/>
<organism evidence="1 2">
    <name type="scientific">Pontivivens ytuae</name>
    <dbReference type="NCBI Taxonomy" id="2789856"/>
    <lineage>
        <taxon>Bacteria</taxon>
        <taxon>Pseudomonadati</taxon>
        <taxon>Pseudomonadota</taxon>
        <taxon>Alphaproteobacteria</taxon>
        <taxon>Rhodobacterales</taxon>
        <taxon>Paracoccaceae</taxon>
        <taxon>Pontivivens</taxon>
    </lineage>
</organism>
<dbReference type="AlphaFoldDB" id="A0A7S9QCL0"/>
<accession>A0A7S9QCL0</accession>
<dbReference type="Proteomes" id="UP000594800">
    <property type="component" value="Chromosome"/>
</dbReference>
<name>A0A7S9QCL0_9RHOB</name>
<gene>
    <name evidence="1" type="ORF">I0K15_00705</name>
</gene>
<keyword evidence="2" id="KW-1185">Reference proteome</keyword>
<dbReference type="RefSeq" id="WP_196103542.1">
    <property type="nucleotide sequence ID" value="NZ_CP064942.1"/>
</dbReference>
<sequence>MSESYPHFFCDCCSNVIRRESDYHAMREGEDPAVLLARVREDLPACCCGGRFRPGEAPKCPNCRSVFKHEHDELRRLEDPVMILMDGAVFYDETGPRRIYRIEPDSGLKLRQLVRASFRCFGRFRSS</sequence>
<reference evidence="1 2" key="1">
    <citation type="submission" date="2020-11" db="EMBL/GenBank/DDBJ databases">
        <title>Description of Pontivivens ytuae sp. nov. isolated from deep sea sediment of Mariana Trench.</title>
        <authorList>
            <person name="Wang Z."/>
            <person name="Sun Q.-L."/>
            <person name="Xu X.-D."/>
            <person name="Tang Y.-Z."/>
            <person name="Zhang J."/>
        </authorList>
    </citation>
    <scope>NUCLEOTIDE SEQUENCE [LARGE SCALE GENOMIC DNA]</scope>
    <source>
        <strain evidence="1 2">MT2928</strain>
    </source>
</reference>
<evidence type="ECO:0000313" key="1">
    <source>
        <dbReference type="EMBL" id="QPH54333.1"/>
    </source>
</evidence>
<dbReference type="EMBL" id="CP064942">
    <property type="protein sequence ID" value="QPH54333.1"/>
    <property type="molecule type" value="Genomic_DNA"/>
</dbReference>